<evidence type="ECO:0000256" key="4">
    <source>
        <dbReference type="ARBA" id="ARBA00022989"/>
    </source>
</evidence>
<dbReference type="InterPro" id="IPR008250">
    <property type="entry name" value="ATPase_P-typ_transduc_dom_A_sf"/>
</dbReference>
<dbReference type="Pfam" id="PF00689">
    <property type="entry name" value="Cation_ATPase_C"/>
    <property type="match status" value="1"/>
</dbReference>
<dbReference type="SUPFAM" id="SSF81665">
    <property type="entry name" value="Calcium ATPase, transmembrane domain M"/>
    <property type="match status" value="1"/>
</dbReference>
<dbReference type="PRINTS" id="PR00121">
    <property type="entry name" value="NAKATPASE"/>
</dbReference>
<dbReference type="SUPFAM" id="SSF81653">
    <property type="entry name" value="Calcium ATPase, transduction domain A"/>
    <property type="match status" value="1"/>
</dbReference>
<feature type="transmembrane region" description="Helical" evidence="6">
    <location>
        <begin position="954"/>
        <end position="976"/>
    </location>
</feature>
<accession>A0ABY6KTN8</accession>
<dbReference type="PRINTS" id="PR00119">
    <property type="entry name" value="CATATPASE"/>
</dbReference>
<keyword evidence="10" id="KW-1185">Reference proteome</keyword>
<dbReference type="NCBIfam" id="TIGR01494">
    <property type="entry name" value="ATPase_P-type"/>
    <property type="match status" value="2"/>
</dbReference>
<proteinExistence type="predicted"/>
<dbReference type="EMBL" id="CP092870">
    <property type="protein sequence ID" value="UYV71252.1"/>
    <property type="molecule type" value="Genomic_DNA"/>
</dbReference>
<keyword evidence="2" id="KW-1003">Cell membrane</keyword>
<gene>
    <name evidence="9" type="ORF">LAZ67_8002403</name>
</gene>
<dbReference type="InterPro" id="IPR050510">
    <property type="entry name" value="Cation_transp_ATPase_P-type"/>
</dbReference>
<dbReference type="Proteomes" id="UP001235939">
    <property type="component" value="Chromosome 08"/>
</dbReference>
<dbReference type="InterPro" id="IPR006068">
    <property type="entry name" value="ATPase_P-typ_cation-transptr_C"/>
</dbReference>
<dbReference type="Pfam" id="PF13246">
    <property type="entry name" value="Cation_ATPase"/>
    <property type="match status" value="1"/>
</dbReference>
<dbReference type="Gene3D" id="3.40.1110.10">
    <property type="entry name" value="Calcium-transporting ATPase, cytoplasmic domain N"/>
    <property type="match status" value="1"/>
</dbReference>
<evidence type="ECO:0000256" key="2">
    <source>
        <dbReference type="ARBA" id="ARBA00022475"/>
    </source>
</evidence>
<evidence type="ECO:0000256" key="5">
    <source>
        <dbReference type="ARBA" id="ARBA00023136"/>
    </source>
</evidence>
<keyword evidence="4 6" id="KW-1133">Transmembrane helix</keyword>
<feature type="transmembrane region" description="Helical" evidence="6">
    <location>
        <begin position="822"/>
        <end position="849"/>
    </location>
</feature>
<dbReference type="PANTHER" id="PTHR43294">
    <property type="entry name" value="SODIUM/POTASSIUM-TRANSPORTING ATPASE SUBUNIT ALPHA"/>
    <property type="match status" value="1"/>
</dbReference>
<feature type="domain" description="Cation-transporting P-type ATPase C-terminal" evidence="8">
    <location>
        <begin position="776"/>
        <end position="982"/>
    </location>
</feature>
<name>A0ABY6KTN8_9ARAC</name>
<keyword evidence="3 6" id="KW-0812">Transmembrane</keyword>
<evidence type="ECO:0000259" key="7">
    <source>
        <dbReference type="Pfam" id="PF00122"/>
    </source>
</evidence>
<dbReference type="InterPro" id="IPR001757">
    <property type="entry name" value="P_typ_ATPase"/>
</dbReference>
<dbReference type="Gene3D" id="2.70.150.10">
    <property type="entry name" value="Calcium-transporting ATPase, cytoplasmic transduction domain A"/>
    <property type="match status" value="1"/>
</dbReference>
<feature type="domain" description="P-type ATPase A" evidence="7">
    <location>
        <begin position="225"/>
        <end position="269"/>
    </location>
</feature>
<organism evidence="9 10">
    <name type="scientific">Cordylochernes scorpioides</name>
    <dbReference type="NCBI Taxonomy" id="51811"/>
    <lineage>
        <taxon>Eukaryota</taxon>
        <taxon>Metazoa</taxon>
        <taxon>Ecdysozoa</taxon>
        <taxon>Arthropoda</taxon>
        <taxon>Chelicerata</taxon>
        <taxon>Arachnida</taxon>
        <taxon>Pseudoscorpiones</taxon>
        <taxon>Cheliferoidea</taxon>
        <taxon>Chernetidae</taxon>
        <taxon>Cordylochernes</taxon>
    </lineage>
</organism>
<evidence type="ECO:0000313" key="10">
    <source>
        <dbReference type="Proteomes" id="UP001235939"/>
    </source>
</evidence>
<comment type="subcellular location">
    <subcellularLocation>
        <location evidence="1">Cell membrane</location>
        <topology evidence="1">Multi-pass membrane protein</topology>
    </subcellularLocation>
</comment>
<dbReference type="Pfam" id="PF00122">
    <property type="entry name" value="E1-E2_ATPase"/>
    <property type="match status" value="1"/>
</dbReference>
<evidence type="ECO:0000256" key="1">
    <source>
        <dbReference type="ARBA" id="ARBA00004651"/>
    </source>
</evidence>
<keyword evidence="5 6" id="KW-0472">Membrane</keyword>
<dbReference type="PANTHER" id="PTHR43294:SF21">
    <property type="entry name" value="CATION TRANSPORTING ATPASE"/>
    <property type="match status" value="1"/>
</dbReference>
<protein>
    <submittedName>
        <fullName evidence="9">ATP1A1</fullName>
    </submittedName>
</protein>
<dbReference type="InterPro" id="IPR059000">
    <property type="entry name" value="ATPase_P-type_domA"/>
</dbReference>
<evidence type="ECO:0000313" key="9">
    <source>
        <dbReference type="EMBL" id="UYV71252.1"/>
    </source>
</evidence>
<evidence type="ECO:0000259" key="8">
    <source>
        <dbReference type="Pfam" id="PF00689"/>
    </source>
</evidence>
<feature type="transmembrane region" description="Helical" evidence="6">
    <location>
        <begin position="926"/>
        <end position="948"/>
    </location>
</feature>
<evidence type="ECO:0000256" key="3">
    <source>
        <dbReference type="ARBA" id="ARBA00022692"/>
    </source>
</evidence>
<feature type="transmembrane region" description="Helical" evidence="6">
    <location>
        <begin position="324"/>
        <end position="357"/>
    </location>
</feature>
<dbReference type="Gene3D" id="1.20.1110.10">
    <property type="entry name" value="Calcium-transporting ATPase, transmembrane domain"/>
    <property type="match status" value="3"/>
</dbReference>
<feature type="transmembrane region" description="Helical" evidence="6">
    <location>
        <begin position="190"/>
        <end position="208"/>
    </location>
</feature>
<feature type="transmembrane region" description="Helical" evidence="6">
    <location>
        <begin position="768"/>
        <end position="801"/>
    </location>
</feature>
<dbReference type="InterPro" id="IPR023298">
    <property type="entry name" value="ATPase_P-typ_TM_dom_sf"/>
</dbReference>
<dbReference type="InterPro" id="IPR023299">
    <property type="entry name" value="ATPase_P-typ_cyto_dom_N"/>
</dbReference>
<reference evidence="9 10" key="1">
    <citation type="submission" date="2022-01" db="EMBL/GenBank/DDBJ databases">
        <title>A chromosomal length assembly of Cordylochernes scorpioides.</title>
        <authorList>
            <person name="Zeh D."/>
            <person name="Zeh J."/>
        </authorList>
    </citation>
    <scope>NUCLEOTIDE SEQUENCE [LARGE SCALE GENOMIC DNA]</scope>
    <source>
        <strain evidence="9">IN4F17</strain>
        <tissue evidence="9">Whole Body</tissue>
    </source>
</reference>
<dbReference type="InterPro" id="IPR036412">
    <property type="entry name" value="HAD-like_sf"/>
</dbReference>
<evidence type="ECO:0000256" key="6">
    <source>
        <dbReference type="SAM" id="Phobius"/>
    </source>
</evidence>
<sequence>MYIGIETITLKDFTVTFIEDTRDNQVCIHSWTKLKEVVPFSVYIGIETITLKDITVTFIEDTRDNQVCIHSWTKLKEVVPFSMYIGIETITLKDITVTFIEDTRDNQVCIHSWTKLKEVVPFSMYIGIETITLKDITVTFIEDTRDNQVCIHSWTKLKEVVPFSMYIGIETITLKDITVTFIEDTRDNQLYLGHVLFAVVTLAGLFSYHHEARSAALLSECHQRLQPRTLAIRDGRRRSLPSTRLVVGDVVELRPGDCVPADVVTARGLMRRAQARPTGKCDRGLVYRTGSRASSPPPSFDGFQRRSSTLLAQEIAVFVRRITYVAVGISAGCSLIALALGYTWISAVVFFIGLVVANVPEGLPPTVTVCLSRTAKRMANKNCLVKNLEAVETLGSTSVICSDMTGTLTQNRMTVSHIWLDGQILRANRRANRAEHMISSRLNRDFDVYREVIGDSTEAAILRWMEELSSVPVDRFRSYHPMVAEQAFASETRIHATVHLTHDSYVAYIKGAPEAVLKRCSHIILADNPSSPLTSELRQAITESIEKLGSLGERVIAFCDRGLEKSPDLSKSEDSALLEDGMRFLGLVGLDCPPRPNVPEAVARCRTAGIKVILMTGDHPTTAESVARSVGIASDDQDVAVCHGDRLRTMSWDQLGEFLIANKQIVFARTPPRLKLRVVEACKRLGNIVAATGQAAGDVPTLEDADVGIAMGITGCDIAKQAADIVLVDDNFASIVAAIEEGRLIFDNLKKSLVYTLTSNIPETTPFLSYLLLGIPLPLGTVTILCIDLVTDVVPAISLAYEGPESDLMRRRPRDPDYDKLVNGRLISIAYGQIGMIQAAAGFFAYFAVMAENGFLPYRLIGLRREWDNPVINDLADSYGQEWTYQTRKNLEHSCQTAFFVAIVVVQWADLIISKTRRKSLFQQGIFSNTVLLQALLFETLMAMALPYLPGMLYMLPIGFRWWLPAIPFAILILIYDEGRRFLLRKYPGGWVESETYY</sequence>
<dbReference type="SUPFAM" id="SSF56784">
    <property type="entry name" value="HAD-like"/>
    <property type="match status" value="1"/>
</dbReference>